<feature type="transmembrane region" description="Helical" evidence="1">
    <location>
        <begin position="6"/>
        <end position="31"/>
    </location>
</feature>
<evidence type="ECO:0000313" key="2">
    <source>
        <dbReference type="EMBL" id="AFA47449.1"/>
    </source>
</evidence>
<keyword evidence="1" id="KW-1133">Transmembrane helix</keyword>
<keyword evidence="1" id="KW-0472">Membrane</keyword>
<name>H6LJP8_ACEWD</name>
<dbReference type="HOGENOM" id="CLU_2985941_0_0_9"/>
<keyword evidence="3" id="KW-1185">Reference proteome</keyword>
<proteinExistence type="predicted"/>
<keyword evidence="1" id="KW-0812">Transmembrane</keyword>
<gene>
    <name evidence="2" type="ordered locus">Awo_c06550</name>
</gene>
<accession>H6LJP8</accession>
<dbReference type="KEGG" id="awo:Awo_c06550"/>
<sequence length="57" mass="6549">MALDFFAYKLFSCSDIEIALLVSAIFAFLLVRDHAMRYICLNVQCLLLVFRKNSLGM</sequence>
<evidence type="ECO:0000313" key="3">
    <source>
        <dbReference type="Proteomes" id="UP000007177"/>
    </source>
</evidence>
<dbReference type="Proteomes" id="UP000007177">
    <property type="component" value="Chromosome"/>
</dbReference>
<dbReference type="EMBL" id="CP002987">
    <property type="protein sequence ID" value="AFA47449.1"/>
    <property type="molecule type" value="Genomic_DNA"/>
</dbReference>
<dbReference type="AlphaFoldDB" id="H6LJP8"/>
<protein>
    <submittedName>
        <fullName evidence="2">Uncharacterized protein</fullName>
    </submittedName>
</protein>
<dbReference type="STRING" id="931626.Awo_c06550"/>
<evidence type="ECO:0000256" key="1">
    <source>
        <dbReference type="SAM" id="Phobius"/>
    </source>
</evidence>
<reference evidence="2 3" key="2">
    <citation type="journal article" date="2012" name="PLoS ONE">
        <title>An ancient pathway combining carbon dioxide fixation with the generation and utilization of a sodium ion gradient for ATP synthesis.</title>
        <authorList>
            <person name="Poehlein A."/>
            <person name="Schmidt S."/>
            <person name="Kaster A.K."/>
            <person name="Goenrich M."/>
            <person name="Vollmers J."/>
            <person name="Thurmer A."/>
            <person name="Bertsch J."/>
            <person name="Schuchmann K."/>
            <person name="Voigt B."/>
            <person name="Hecker M."/>
            <person name="Daniel R."/>
            <person name="Thauer R.K."/>
            <person name="Gottschalk G."/>
            <person name="Muller V."/>
        </authorList>
    </citation>
    <scope>NUCLEOTIDE SEQUENCE [LARGE SCALE GENOMIC DNA]</scope>
    <source>
        <strain evidence="3">ATCC 29683 / DSM 1030 / JCM 2381 / KCTC 1655 / WB1</strain>
    </source>
</reference>
<reference evidence="3" key="1">
    <citation type="submission" date="2011-07" db="EMBL/GenBank/DDBJ databases">
        <title>Complete genome sequence of Acetobacterium woodii.</title>
        <authorList>
            <person name="Poehlein A."/>
            <person name="Schmidt S."/>
            <person name="Kaster A.-K."/>
            <person name="Goenrich M."/>
            <person name="Vollmers J."/>
            <person name="Thuermer A."/>
            <person name="Gottschalk G."/>
            <person name="Thauer R.K."/>
            <person name="Daniel R."/>
            <person name="Mueller V."/>
        </authorList>
    </citation>
    <scope>NUCLEOTIDE SEQUENCE [LARGE SCALE GENOMIC DNA]</scope>
    <source>
        <strain evidence="3">ATCC 29683 / DSM 1030 / JCM 2381 / KCTC 1655 / WB1</strain>
    </source>
</reference>
<organism evidence="2 3">
    <name type="scientific">Acetobacterium woodii (strain ATCC 29683 / DSM 1030 / JCM 2381 / KCTC 1655 / WB1)</name>
    <dbReference type="NCBI Taxonomy" id="931626"/>
    <lineage>
        <taxon>Bacteria</taxon>
        <taxon>Bacillati</taxon>
        <taxon>Bacillota</taxon>
        <taxon>Clostridia</taxon>
        <taxon>Eubacteriales</taxon>
        <taxon>Eubacteriaceae</taxon>
        <taxon>Acetobacterium</taxon>
    </lineage>
</organism>